<reference evidence="6" key="1">
    <citation type="journal article" date="2014" name="Front. Microbiol.">
        <title>High frequency of phylogenetically diverse reductive dehalogenase-homologous genes in deep subseafloor sedimentary metagenomes.</title>
        <authorList>
            <person name="Kawai M."/>
            <person name="Futagami T."/>
            <person name="Toyoda A."/>
            <person name="Takaki Y."/>
            <person name="Nishi S."/>
            <person name="Hori S."/>
            <person name="Arai W."/>
            <person name="Tsubouchi T."/>
            <person name="Morono Y."/>
            <person name="Uchiyama I."/>
            <person name="Ito T."/>
            <person name="Fujiyama A."/>
            <person name="Inagaki F."/>
            <person name="Takami H."/>
        </authorList>
    </citation>
    <scope>NUCLEOTIDE SEQUENCE</scope>
    <source>
        <strain evidence="6">Expedition CK06-06</strain>
    </source>
</reference>
<proteinExistence type="predicted"/>
<dbReference type="InterPro" id="IPR007197">
    <property type="entry name" value="rSAM"/>
</dbReference>
<feature type="domain" description="Radical SAM core" evidence="5">
    <location>
        <begin position="1"/>
        <end position="117"/>
    </location>
</feature>
<sequence>PPFLILSITKQCNLHCAGCYAAAAGTLSIKSEKQLNIDAWRKIIKEGNDLGVFCYVIAGGEPFMFPNLLDLCSEFKDRGFLIFTNGTALKETDYEKLKKLKNVAIIVSIEGDKEDTD</sequence>
<keyword evidence="4" id="KW-0411">Iron-sulfur</keyword>
<dbReference type="SFLD" id="SFLDS00029">
    <property type="entry name" value="Radical_SAM"/>
    <property type="match status" value="1"/>
</dbReference>
<keyword evidence="2" id="KW-0479">Metal-binding</keyword>
<evidence type="ECO:0000256" key="1">
    <source>
        <dbReference type="ARBA" id="ARBA00022691"/>
    </source>
</evidence>
<feature type="non-terminal residue" evidence="6">
    <location>
        <position position="117"/>
    </location>
</feature>
<dbReference type="PANTHER" id="PTHR43524">
    <property type="entry name" value="RADICAL SAM SUPERFAMILY PROTEIN"/>
    <property type="match status" value="1"/>
</dbReference>
<dbReference type="AlphaFoldDB" id="X1KYR1"/>
<dbReference type="GO" id="GO:0051536">
    <property type="term" value="F:iron-sulfur cluster binding"/>
    <property type="evidence" value="ECO:0007669"/>
    <property type="project" value="UniProtKB-KW"/>
</dbReference>
<dbReference type="EMBL" id="BARU01046981">
    <property type="protein sequence ID" value="GAH95319.1"/>
    <property type="molecule type" value="Genomic_DNA"/>
</dbReference>
<dbReference type="PANTHER" id="PTHR43524:SF1">
    <property type="entry name" value="RADICAL SAM SUPERFAMILY PROTEIN"/>
    <property type="match status" value="1"/>
</dbReference>
<name>X1KYR1_9ZZZZ</name>
<dbReference type="CDD" id="cd01335">
    <property type="entry name" value="Radical_SAM"/>
    <property type="match status" value="1"/>
</dbReference>
<protein>
    <recommendedName>
        <fullName evidence="5">Radical SAM core domain-containing protein</fullName>
    </recommendedName>
</protein>
<keyword evidence="1" id="KW-0949">S-adenosyl-L-methionine</keyword>
<feature type="non-terminal residue" evidence="6">
    <location>
        <position position="1"/>
    </location>
</feature>
<evidence type="ECO:0000259" key="5">
    <source>
        <dbReference type="PROSITE" id="PS51918"/>
    </source>
</evidence>
<dbReference type="Gene3D" id="3.20.20.70">
    <property type="entry name" value="Aldolase class I"/>
    <property type="match status" value="1"/>
</dbReference>
<dbReference type="PROSITE" id="PS51918">
    <property type="entry name" value="RADICAL_SAM"/>
    <property type="match status" value="1"/>
</dbReference>
<organism evidence="6">
    <name type="scientific">marine sediment metagenome</name>
    <dbReference type="NCBI Taxonomy" id="412755"/>
    <lineage>
        <taxon>unclassified sequences</taxon>
        <taxon>metagenomes</taxon>
        <taxon>ecological metagenomes</taxon>
    </lineage>
</organism>
<dbReference type="Pfam" id="PF04055">
    <property type="entry name" value="Radical_SAM"/>
    <property type="match status" value="1"/>
</dbReference>
<dbReference type="InterPro" id="IPR013785">
    <property type="entry name" value="Aldolase_TIM"/>
</dbReference>
<dbReference type="GO" id="GO:0003824">
    <property type="term" value="F:catalytic activity"/>
    <property type="evidence" value="ECO:0007669"/>
    <property type="project" value="InterPro"/>
</dbReference>
<gene>
    <name evidence="6" type="ORF">S03H2_70614</name>
</gene>
<dbReference type="SFLD" id="SFLDG01067">
    <property type="entry name" value="SPASM/twitch_domain_containing"/>
    <property type="match status" value="1"/>
</dbReference>
<evidence type="ECO:0000256" key="2">
    <source>
        <dbReference type="ARBA" id="ARBA00022723"/>
    </source>
</evidence>
<evidence type="ECO:0000313" key="6">
    <source>
        <dbReference type="EMBL" id="GAH95319.1"/>
    </source>
</evidence>
<evidence type="ECO:0000256" key="4">
    <source>
        <dbReference type="ARBA" id="ARBA00023014"/>
    </source>
</evidence>
<dbReference type="InterPro" id="IPR058240">
    <property type="entry name" value="rSAM_sf"/>
</dbReference>
<keyword evidence="3" id="KW-0408">Iron</keyword>
<accession>X1KYR1</accession>
<dbReference type="SUPFAM" id="SSF102114">
    <property type="entry name" value="Radical SAM enzymes"/>
    <property type="match status" value="1"/>
</dbReference>
<evidence type="ECO:0000256" key="3">
    <source>
        <dbReference type="ARBA" id="ARBA00023004"/>
    </source>
</evidence>
<comment type="caution">
    <text evidence="6">The sequence shown here is derived from an EMBL/GenBank/DDBJ whole genome shotgun (WGS) entry which is preliminary data.</text>
</comment>
<dbReference type="GO" id="GO:0046872">
    <property type="term" value="F:metal ion binding"/>
    <property type="evidence" value="ECO:0007669"/>
    <property type="project" value="UniProtKB-KW"/>
</dbReference>